<organism evidence="1 2">
    <name type="scientific">Elysia crispata</name>
    <name type="common">lettuce slug</name>
    <dbReference type="NCBI Taxonomy" id="231223"/>
    <lineage>
        <taxon>Eukaryota</taxon>
        <taxon>Metazoa</taxon>
        <taxon>Spiralia</taxon>
        <taxon>Lophotrochozoa</taxon>
        <taxon>Mollusca</taxon>
        <taxon>Gastropoda</taxon>
        <taxon>Heterobranchia</taxon>
        <taxon>Euthyneura</taxon>
        <taxon>Panpulmonata</taxon>
        <taxon>Sacoglossa</taxon>
        <taxon>Placobranchoidea</taxon>
        <taxon>Plakobranchidae</taxon>
        <taxon>Elysia</taxon>
    </lineage>
</organism>
<name>A0AAE1CPU1_9GAST</name>
<protein>
    <submittedName>
        <fullName evidence="1">Uncharacterized protein</fullName>
    </submittedName>
</protein>
<reference evidence="1" key="1">
    <citation type="journal article" date="2023" name="G3 (Bethesda)">
        <title>A reference genome for the long-term kleptoplast-retaining sea slug Elysia crispata morphotype clarki.</title>
        <authorList>
            <person name="Eastman K.E."/>
            <person name="Pendleton A.L."/>
            <person name="Shaikh M.A."/>
            <person name="Suttiyut T."/>
            <person name="Ogas R."/>
            <person name="Tomko P."/>
            <person name="Gavelis G."/>
            <person name="Widhalm J.R."/>
            <person name="Wisecaver J.H."/>
        </authorList>
    </citation>
    <scope>NUCLEOTIDE SEQUENCE</scope>
    <source>
        <strain evidence="1">ECLA1</strain>
    </source>
</reference>
<gene>
    <name evidence="1" type="ORF">RRG08_017000</name>
</gene>
<comment type="caution">
    <text evidence="1">The sequence shown here is derived from an EMBL/GenBank/DDBJ whole genome shotgun (WGS) entry which is preliminary data.</text>
</comment>
<evidence type="ECO:0000313" key="1">
    <source>
        <dbReference type="EMBL" id="KAK3726692.1"/>
    </source>
</evidence>
<evidence type="ECO:0000313" key="2">
    <source>
        <dbReference type="Proteomes" id="UP001283361"/>
    </source>
</evidence>
<keyword evidence="2" id="KW-1185">Reference proteome</keyword>
<dbReference type="Proteomes" id="UP001283361">
    <property type="component" value="Unassembled WGS sequence"/>
</dbReference>
<dbReference type="EMBL" id="JAWDGP010007289">
    <property type="protein sequence ID" value="KAK3726692.1"/>
    <property type="molecule type" value="Genomic_DNA"/>
</dbReference>
<sequence>MAYGTVQLMVNRSELSKLFVGLQQVSRAGYQWRVDPPSTDPPYKLWAQNSQKEMIASSGFTPSQKVLLCFASCRYLKPVKVFWSYNHGRPGQDLESTSFILKHRPTASLKIACAHTLRQVS</sequence>
<accession>A0AAE1CPU1</accession>
<proteinExistence type="predicted"/>
<dbReference type="AlphaFoldDB" id="A0AAE1CPU1"/>